<dbReference type="PROSITE" id="PS50111">
    <property type="entry name" value="CHEMOTAXIS_TRANSDUC_2"/>
    <property type="match status" value="1"/>
</dbReference>
<protein>
    <submittedName>
        <fullName evidence="11">Methyl-accepting chemotaxis sensory transducer with Cache sensor</fullName>
    </submittedName>
</protein>
<name>A0ABY1AB47_9LACO</name>
<evidence type="ECO:0000313" key="11">
    <source>
        <dbReference type="EMBL" id="SEM60972.1"/>
    </source>
</evidence>
<evidence type="ECO:0000256" key="3">
    <source>
        <dbReference type="ARBA" id="ARBA00022500"/>
    </source>
</evidence>
<keyword evidence="7 8" id="KW-0807">Transducer</keyword>
<accession>A0ABY1AB47</accession>
<evidence type="ECO:0000256" key="5">
    <source>
        <dbReference type="ARBA" id="ARBA00022989"/>
    </source>
</evidence>
<reference evidence="11 12" key="1">
    <citation type="submission" date="2016-10" db="EMBL/GenBank/DDBJ databases">
        <authorList>
            <person name="Varghese N."/>
            <person name="Submissions S."/>
        </authorList>
    </citation>
    <scope>NUCLEOTIDE SEQUENCE [LARGE SCALE GENOMIC DNA]</scope>
    <source>
        <strain evidence="11 12">WC1T17</strain>
    </source>
</reference>
<organism evidence="11 12">
    <name type="scientific">Ligilactobacillus ruminis</name>
    <dbReference type="NCBI Taxonomy" id="1623"/>
    <lineage>
        <taxon>Bacteria</taxon>
        <taxon>Bacillati</taxon>
        <taxon>Bacillota</taxon>
        <taxon>Bacilli</taxon>
        <taxon>Lactobacillales</taxon>
        <taxon>Lactobacillaceae</taxon>
        <taxon>Ligilactobacillus</taxon>
    </lineage>
</organism>
<dbReference type="PANTHER" id="PTHR32089">
    <property type="entry name" value="METHYL-ACCEPTING CHEMOTAXIS PROTEIN MCPB"/>
    <property type="match status" value="1"/>
</dbReference>
<evidence type="ECO:0000259" key="10">
    <source>
        <dbReference type="PROSITE" id="PS50111"/>
    </source>
</evidence>
<keyword evidence="3" id="KW-0145">Chemotaxis</keyword>
<keyword evidence="5 9" id="KW-1133">Transmembrane helix</keyword>
<dbReference type="InterPro" id="IPR033479">
    <property type="entry name" value="dCache_1"/>
</dbReference>
<keyword evidence="4 9" id="KW-0812">Transmembrane</keyword>
<evidence type="ECO:0000256" key="8">
    <source>
        <dbReference type="PROSITE-ProRule" id="PRU00284"/>
    </source>
</evidence>
<dbReference type="Gene3D" id="1.10.287.950">
    <property type="entry name" value="Methyl-accepting chemotaxis protein"/>
    <property type="match status" value="1"/>
</dbReference>
<dbReference type="Gene3D" id="3.30.450.20">
    <property type="entry name" value="PAS domain"/>
    <property type="match status" value="1"/>
</dbReference>
<dbReference type="EMBL" id="FOCC01000005">
    <property type="protein sequence ID" value="SEM60972.1"/>
    <property type="molecule type" value="Genomic_DNA"/>
</dbReference>
<comment type="caution">
    <text evidence="11">The sequence shown here is derived from an EMBL/GenBank/DDBJ whole genome shotgun (WGS) entry which is preliminary data.</text>
</comment>
<dbReference type="Pfam" id="PF00015">
    <property type="entry name" value="MCPsignal"/>
    <property type="match status" value="1"/>
</dbReference>
<evidence type="ECO:0000256" key="6">
    <source>
        <dbReference type="ARBA" id="ARBA00023136"/>
    </source>
</evidence>
<dbReference type="InterPro" id="IPR004089">
    <property type="entry name" value="MCPsignal_dom"/>
</dbReference>
<evidence type="ECO:0000256" key="4">
    <source>
        <dbReference type="ARBA" id="ARBA00022692"/>
    </source>
</evidence>
<keyword evidence="6 9" id="KW-0472">Membrane</keyword>
<dbReference type="SUPFAM" id="SSF58104">
    <property type="entry name" value="Methyl-accepting chemotaxis protein (MCP) signaling domain"/>
    <property type="match status" value="1"/>
</dbReference>
<dbReference type="PANTHER" id="PTHR32089:SF112">
    <property type="entry name" value="LYSOZYME-LIKE PROTEIN-RELATED"/>
    <property type="match status" value="1"/>
</dbReference>
<evidence type="ECO:0000256" key="7">
    <source>
        <dbReference type="ARBA" id="ARBA00023224"/>
    </source>
</evidence>
<feature type="transmembrane region" description="Helical" evidence="9">
    <location>
        <begin position="21"/>
        <end position="42"/>
    </location>
</feature>
<feature type="transmembrane region" description="Helical" evidence="9">
    <location>
        <begin position="297"/>
        <end position="316"/>
    </location>
</feature>
<comment type="subcellular location">
    <subcellularLocation>
        <location evidence="1">Cell membrane</location>
        <topology evidence="1">Multi-pass membrane protein</topology>
    </subcellularLocation>
</comment>
<feature type="domain" description="Methyl-accepting transducer" evidence="10">
    <location>
        <begin position="407"/>
        <end position="664"/>
    </location>
</feature>
<evidence type="ECO:0000256" key="2">
    <source>
        <dbReference type="ARBA" id="ARBA00022475"/>
    </source>
</evidence>
<dbReference type="SMART" id="SM00283">
    <property type="entry name" value="MA"/>
    <property type="match status" value="1"/>
</dbReference>
<dbReference type="Pfam" id="PF02743">
    <property type="entry name" value="dCache_1"/>
    <property type="match status" value="1"/>
</dbReference>
<dbReference type="Proteomes" id="UP000182089">
    <property type="component" value="Unassembled WGS sequence"/>
</dbReference>
<evidence type="ECO:0000256" key="1">
    <source>
        <dbReference type="ARBA" id="ARBA00004651"/>
    </source>
</evidence>
<gene>
    <name evidence="11" type="ORF">SAMN05216431_10551</name>
</gene>
<evidence type="ECO:0000256" key="9">
    <source>
        <dbReference type="SAM" id="Phobius"/>
    </source>
</evidence>
<evidence type="ECO:0000313" key="12">
    <source>
        <dbReference type="Proteomes" id="UP000182089"/>
    </source>
</evidence>
<proteinExistence type="predicted"/>
<keyword evidence="2" id="KW-1003">Cell membrane</keyword>
<sequence>MRIYLKKAKEKKPKHKSLGRFVSWLTIASAVISILAMFWVSYRLTQSILNERNELSKETATEVMEKTLSDISSEAEAKLNAGTSLTGFTQGSFNKDTIEDTLKTAFSGNSIYSNAYFATQSGKLYTLNSLTQKINPKTQDWYQGALNNTSSFYWTKPKYDAASGQYYSIVAGAVSNSSGQSGVLALRVEYDKVEATIGPLNVGKKGTVAMVSKQGKIMGTKTGSSSEAFKKGQDISNREIFKAIKKAKKSSGTLTLKNSGTITSIHYNRGGANSQAWSFAYVPKDDLREELKRLGEGSGIVALIMLLVIIGVSVFVNRTIRAMLGVFTRAFGRGQAGYLERISPDHLPNNPIGRFAKMAVEARTDKSELNLMAFEYNSMMDSIAALAQRVKQNSIDTAKNAEFLRQTAEQTASAVDEVSQTITDVATVTENQARETVESDRQMKTLSTVVEKLADDVMVLDTVSQKAATLNQQNMEMMTEVSANWDTSQEQTVRLVSEMQNLSDSVQNITKVIGVISEVARQTNLLALNASIEAASAGDAGKGFAVVAQEIRKLAVRSHDATVEIAGIINEIKAKSDSLSDEVQTANEVGKRQTELIDQAIDSTKGVYEHTKQLIDTSKRIKQGNDQLNEIKVKVSASLENISASIEENAAGTQEVSANAEEVSASMAEFAVAVNDLSKTAKALAEQSQSFK</sequence>